<dbReference type="PANTHER" id="PTHR43072">
    <property type="entry name" value="N-ACETYLTRANSFERASE"/>
    <property type="match status" value="1"/>
</dbReference>
<dbReference type="SUPFAM" id="SSF55729">
    <property type="entry name" value="Acyl-CoA N-acyltransferases (Nat)"/>
    <property type="match status" value="2"/>
</dbReference>
<feature type="domain" description="N-acetyltransferase" evidence="1">
    <location>
        <begin position="204"/>
        <end position="343"/>
    </location>
</feature>
<reference evidence="2 3" key="1">
    <citation type="submission" date="2021-09" db="EMBL/GenBank/DDBJ databases">
        <title>Whole genome sequence of Nocardioides sp. GBK3QG-3.</title>
        <authorList>
            <person name="Tuo L."/>
        </authorList>
    </citation>
    <scope>NUCLEOTIDE SEQUENCE [LARGE SCALE GENOMIC DNA]</scope>
    <source>
        <strain evidence="2 3">GBK3QG-3</strain>
    </source>
</reference>
<sequence length="343" mass="37798">MSDPTDLQVVELDHRDDDQVDAWYSVYAAAEGALPPGVASTWQLEEVRATAQEGGSARWRQGYLGRLGDRVVAAGWIEFPLRDNTERAELMVHVHPDHQRRGHGSAVLARLEQVARERGRTVLAGEAPWAYDAGPEGIGEPAAEFARRHGYTLALGDVKRRLDLPVAADVLDALAAEAAPHHPSYELRSWGGPVPEELVDGWARLVATLNVEAPQGDLEIEAESLDPAQVRENEELLVRQGRVKYNTVALDASGELVGYTDIATTVHEPGRSYQWGTLVRPDHRGHRLGLALKVANLRLLQRERPDIVEVTTYNAEVNAPMVGVNDRLGFRKVARLGELQKLV</sequence>
<protein>
    <submittedName>
        <fullName evidence="2">GNAT family N-acetyltransferase</fullName>
    </submittedName>
</protein>
<gene>
    <name evidence="2" type="ORF">K8U61_16020</name>
</gene>
<evidence type="ECO:0000259" key="1">
    <source>
        <dbReference type="PROSITE" id="PS51186"/>
    </source>
</evidence>
<feature type="domain" description="N-acetyltransferase" evidence="1">
    <location>
        <begin position="12"/>
        <end position="177"/>
    </location>
</feature>
<comment type="caution">
    <text evidence="2">The sequence shown here is derived from an EMBL/GenBank/DDBJ whole genome shotgun (WGS) entry which is preliminary data.</text>
</comment>
<dbReference type="InterPro" id="IPR016181">
    <property type="entry name" value="Acyl_CoA_acyltransferase"/>
</dbReference>
<proteinExistence type="predicted"/>
<dbReference type="Proteomes" id="UP000780875">
    <property type="component" value="Unassembled WGS sequence"/>
</dbReference>
<keyword evidence="3" id="KW-1185">Reference proteome</keyword>
<dbReference type="PROSITE" id="PS51186">
    <property type="entry name" value="GNAT"/>
    <property type="match status" value="2"/>
</dbReference>
<dbReference type="EMBL" id="JAIQZJ010000009">
    <property type="protein sequence ID" value="MBZ5739683.1"/>
    <property type="molecule type" value="Genomic_DNA"/>
</dbReference>
<evidence type="ECO:0000313" key="3">
    <source>
        <dbReference type="Proteomes" id="UP000780875"/>
    </source>
</evidence>
<dbReference type="RefSeq" id="WP_224124044.1">
    <property type="nucleotide sequence ID" value="NZ_JAIQZJ010000009.1"/>
</dbReference>
<name>A0ABS7UFB0_9ACTN</name>
<dbReference type="CDD" id="cd04301">
    <property type="entry name" value="NAT_SF"/>
    <property type="match status" value="1"/>
</dbReference>
<dbReference type="Pfam" id="PF00583">
    <property type="entry name" value="Acetyltransf_1"/>
    <property type="match status" value="1"/>
</dbReference>
<accession>A0ABS7UFB0</accession>
<dbReference type="Gene3D" id="3.40.630.30">
    <property type="match status" value="1"/>
</dbReference>
<dbReference type="InterPro" id="IPR000182">
    <property type="entry name" value="GNAT_dom"/>
</dbReference>
<evidence type="ECO:0000313" key="2">
    <source>
        <dbReference type="EMBL" id="MBZ5739683.1"/>
    </source>
</evidence>
<organism evidence="2 3">
    <name type="scientific">Nocardioides mangrovi</name>
    <dbReference type="NCBI Taxonomy" id="2874580"/>
    <lineage>
        <taxon>Bacteria</taxon>
        <taxon>Bacillati</taxon>
        <taxon>Actinomycetota</taxon>
        <taxon>Actinomycetes</taxon>
        <taxon>Propionibacteriales</taxon>
        <taxon>Nocardioidaceae</taxon>
        <taxon>Nocardioides</taxon>
    </lineage>
</organism>